<feature type="transmembrane region" description="Helical" evidence="1">
    <location>
        <begin position="28"/>
        <end position="47"/>
    </location>
</feature>
<dbReference type="PANTHER" id="PTHR30336:SF18">
    <property type="entry name" value="MEMBRANE PROTEIN"/>
    <property type="match status" value="1"/>
</dbReference>
<feature type="transmembrane region" description="Helical" evidence="1">
    <location>
        <begin position="122"/>
        <end position="148"/>
    </location>
</feature>
<keyword evidence="1" id="KW-0812">Transmembrane</keyword>
<dbReference type="CDD" id="cd06259">
    <property type="entry name" value="YdcF-like"/>
    <property type="match status" value="1"/>
</dbReference>
<reference evidence="3" key="1">
    <citation type="submission" date="2020-01" db="EMBL/GenBank/DDBJ databases">
        <title>Insect and environment-associated Actinomycetes.</title>
        <authorList>
            <person name="Currrie C."/>
            <person name="Chevrette M."/>
            <person name="Carlson C."/>
            <person name="Stubbendieck R."/>
            <person name="Wendt-Pienkowski E."/>
        </authorList>
    </citation>
    <scope>NUCLEOTIDE SEQUENCE</scope>
    <source>
        <strain evidence="3">SID505</strain>
    </source>
</reference>
<keyword evidence="1" id="KW-0472">Membrane</keyword>
<dbReference type="RefSeq" id="WP_164256762.1">
    <property type="nucleotide sequence ID" value="NZ_JAAGMK010000130.1"/>
</dbReference>
<feature type="transmembrane region" description="Helical" evidence="1">
    <location>
        <begin position="59"/>
        <end position="81"/>
    </location>
</feature>
<proteinExistence type="predicted"/>
<dbReference type="InterPro" id="IPR014729">
    <property type="entry name" value="Rossmann-like_a/b/a_fold"/>
</dbReference>
<dbReference type="GO" id="GO:0000270">
    <property type="term" value="P:peptidoglycan metabolic process"/>
    <property type="evidence" value="ECO:0007669"/>
    <property type="project" value="TreeGrafter"/>
</dbReference>
<comment type="caution">
    <text evidence="3">The sequence shown here is derived from an EMBL/GenBank/DDBJ whole genome shotgun (WGS) entry which is preliminary data.</text>
</comment>
<feature type="transmembrane region" description="Helical" evidence="1">
    <location>
        <begin position="93"/>
        <end position="116"/>
    </location>
</feature>
<dbReference type="PANTHER" id="PTHR30336">
    <property type="entry name" value="INNER MEMBRANE PROTEIN, PROBABLE PERMEASE"/>
    <property type="match status" value="1"/>
</dbReference>
<feature type="transmembrane region" description="Helical" evidence="1">
    <location>
        <begin position="316"/>
        <end position="333"/>
    </location>
</feature>
<dbReference type="GO" id="GO:0043164">
    <property type="term" value="P:Gram-negative-bacterium-type cell wall biogenesis"/>
    <property type="evidence" value="ECO:0007669"/>
    <property type="project" value="TreeGrafter"/>
</dbReference>
<dbReference type="EMBL" id="JAAGMK010000130">
    <property type="protein sequence ID" value="NEB83636.1"/>
    <property type="molecule type" value="Genomic_DNA"/>
</dbReference>
<dbReference type="InterPro" id="IPR051599">
    <property type="entry name" value="Cell_Envelope_Assoc"/>
</dbReference>
<accession>A0A6G3SKU5</accession>
<gene>
    <name evidence="3" type="ORF">G3I43_05475</name>
</gene>
<evidence type="ECO:0000259" key="2">
    <source>
        <dbReference type="Pfam" id="PF02698"/>
    </source>
</evidence>
<dbReference type="Pfam" id="PF02698">
    <property type="entry name" value="DUF218"/>
    <property type="match status" value="1"/>
</dbReference>
<dbReference type="InterPro" id="IPR003848">
    <property type="entry name" value="DUF218"/>
</dbReference>
<sequence length="336" mass="36482">MVVYAPAALLFLVFCVSVLRERRKFSNAVILGLAVLCALAASLYRLVASDSAWAPVALWSLLALGAVAVLVLTCFLFLNGVRMVRKEGRSPSNLLSLLAALAVLAVVALLVTAVALRTPVLIGLATAAGGLAVYFSFLFLCFVCYAFLYGRLRVRRKADFVVVLGSGLVGGSTVPPLLASRLKRGQEVHARLSRRGGSPVLITSGGQGPDEDLPESHAMADHLVAQGFPAHLVEREDRSTNTEENLRFSKAIMEKAKPDYRCVVVTNNYHAFRAALTARRVRIRGQVVGSPTAAYFWPNATLREFAAILLDYRRSNAVMCVIIVLGGVVAWWVNWR</sequence>
<organism evidence="3">
    <name type="scientific">Streptomyces anulatus</name>
    <name type="common">Streptomyces chrysomallus</name>
    <dbReference type="NCBI Taxonomy" id="1892"/>
    <lineage>
        <taxon>Bacteria</taxon>
        <taxon>Bacillati</taxon>
        <taxon>Actinomycetota</taxon>
        <taxon>Actinomycetes</taxon>
        <taxon>Kitasatosporales</taxon>
        <taxon>Streptomycetaceae</taxon>
        <taxon>Streptomyces</taxon>
    </lineage>
</organism>
<keyword evidence="1" id="KW-1133">Transmembrane helix</keyword>
<dbReference type="GO" id="GO:0005886">
    <property type="term" value="C:plasma membrane"/>
    <property type="evidence" value="ECO:0007669"/>
    <property type="project" value="TreeGrafter"/>
</dbReference>
<feature type="domain" description="DUF218" evidence="2">
    <location>
        <begin position="159"/>
        <end position="299"/>
    </location>
</feature>
<dbReference type="Gene3D" id="3.40.50.620">
    <property type="entry name" value="HUPs"/>
    <property type="match status" value="1"/>
</dbReference>
<protein>
    <submittedName>
        <fullName evidence="3">YdcF family protein</fullName>
    </submittedName>
</protein>
<name>A0A6G3SKU5_STRAQ</name>
<evidence type="ECO:0000313" key="3">
    <source>
        <dbReference type="EMBL" id="NEB83636.1"/>
    </source>
</evidence>
<feature type="transmembrane region" description="Helical" evidence="1">
    <location>
        <begin position="6"/>
        <end position="21"/>
    </location>
</feature>
<dbReference type="AlphaFoldDB" id="A0A6G3SKU5"/>
<evidence type="ECO:0000256" key="1">
    <source>
        <dbReference type="SAM" id="Phobius"/>
    </source>
</evidence>